<evidence type="ECO:0000313" key="1">
    <source>
        <dbReference type="EMBL" id="OQB40822.1"/>
    </source>
</evidence>
<organism evidence="1">
    <name type="scientific">candidate division CPR1 bacterium ADurb.Bin160</name>
    <dbReference type="NCBI Taxonomy" id="1852826"/>
    <lineage>
        <taxon>Bacteria</taxon>
        <taxon>candidate division CPR1</taxon>
    </lineage>
</organism>
<dbReference type="Gene3D" id="3.40.50.300">
    <property type="entry name" value="P-loop containing nucleotide triphosphate hydrolases"/>
    <property type="match status" value="1"/>
</dbReference>
<accession>A0A1V5ZL93</accession>
<name>A0A1V5ZL93_9BACT</name>
<comment type="caution">
    <text evidence="1">The sequence shown here is derived from an EMBL/GenBank/DDBJ whole genome shotgun (WGS) entry which is preliminary data.</text>
</comment>
<dbReference type="SUPFAM" id="SSF52540">
    <property type="entry name" value="P-loop containing nucleoside triphosphate hydrolases"/>
    <property type="match status" value="1"/>
</dbReference>
<evidence type="ECO:0008006" key="2">
    <source>
        <dbReference type="Google" id="ProtNLM"/>
    </source>
</evidence>
<protein>
    <recommendedName>
        <fullName evidence="2">Type II/IV secretion system protein</fullName>
    </recommendedName>
</protein>
<reference evidence="1" key="1">
    <citation type="submission" date="2017-02" db="EMBL/GenBank/DDBJ databases">
        <title>Delving into the versatile metabolic prowess of the omnipresent phylum Bacteroidetes.</title>
        <authorList>
            <person name="Nobu M.K."/>
            <person name="Mei R."/>
            <person name="Narihiro T."/>
            <person name="Kuroda K."/>
            <person name="Liu W.-T."/>
        </authorList>
    </citation>
    <scope>NUCLEOTIDE SEQUENCE</scope>
    <source>
        <strain evidence="1">ADurb.Bin160</strain>
    </source>
</reference>
<dbReference type="InterPro" id="IPR027417">
    <property type="entry name" value="P-loop_NTPase"/>
</dbReference>
<dbReference type="EMBL" id="MWDB01000031">
    <property type="protein sequence ID" value="OQB40822.1"/>
    <property type="molecule type" value="Genomic_DNA"/>
</dbReference>
<gene>
    <name evidence="1" type="ORF">BWY04_01193</name>
</gene>
<proteinExistence type="predicted"/>
<sequence length="97" mass="11399">MEFYERDKKIIKTIESPRDLMVPENVVQYSFTHGSHDEVRDILLLSRPDYTVYDEVRNKPDFELYKDLRLTGIGLIGVIHATRPIDSIQRFLGTIEM</sequence>
<dbReference type="AlphaFoldDB" id="A0A1V5ZL93"/>
<dbReference type="Proteomes" id="UP000485621">
    <property type="component" value="Unassembled WGS sequence"/>
</dbReference>